<keyword evidence="3" id="KW-1185">Reference proteome</keyword>
<evidence type="ECO:0000256" key="1">
    <source>
        <dbReference type="SAM" id="MobiDB-lite"/>
    </source>
</evidence>
<protein>
    <submittedName>
        <fullName evidence="2">Uncharacterized protein</fullName>
    </submittedName>
</protein>
<gene>
    <name evidence="2" type="ORF">DCAF_LOCUS22787</name>
</gene>
<dbReference type="AlphaFoldDB" id="A0AAV1SII6"/>
<feature type="region of interest" description="Disordered" evidence="1">
    <location>
        <begin position="196"/>
        <end position="217"/>
    </location>
</feature>
<dbReference type="EMBL" id="CAWUPB010001184">
    <property type="protein sequence ID" value="CAK7350063.1"/>
    <property type="molecule type" value="Genomic_DNA"/>
</dbReference>
<name>A0AAV1SII6_9ROSI</name>
<comment type="caution">
    <text evidence="2">The sequence shown here is derived from an EMBL/GenBank/DDBJ whole genome shotgun (WGS) entry which is preliminary data.</text>
</comment>
<proteinExistence type="predicted"/>
<evidence type="ECO:0000313" key="2">
    <source>
        <dbReference type="EMBL" id="CAK7350063.1"/>
    </source>
</evidence>
<reference evidence="2 3" key="1">
    <citation type="submission" date="2024-01" db="EMBL/GenBank/DDBJ databases">
        <authorList>
            <person name="Waweru B."/>
        </authorList>
    </citation>
    <scope>NUCLEOTIDE SEQUENCE [LARGE SCALE GENOMIC DNA]</scope>
</reference>
<feature type="region of interest" description="Disordered" evidence="1">
    <location>
        <begin position="171"/>
        <end position="190"/>
    </location>
</feature>
<sequence>MIDEEDDDFHENRVIEVRWREAIDGLDNLRVLGRLYGHVAYTGTKRAGDGEWIDDGRPRASAQAAAIAQAIEEQFCRSCANSGVRENQPCDDPLSNDGQLVVDGDNTGGRQADFDEKMAMKLPTIGPIQPLILGLHSMVRVKAASVAETIEHNRSIGGTHEVPDEEEIDIRQRQGTPRVEGSCACTSKSVDGAKHEDRIGRYNGNQPINGDRNGFHA</sequence>
<dbReference type="Proteomes" id="UP001314170">
    <property type="component" value="Unassembled WGS sequence"/>
</dbReference>
<evidence type="ECO:0000313" key="3">
    <source>
        <dbReference type="Proteomes" id="UP001314170"/>
    </source>
</evidence>
<accession>A0AAV1SII6</accession>
<organism evidence="2 3">
    <name type="scientific">Dovyalis caffra</name>
    <dbReference type="NCBI Taxonomy" id="77055"/>
    <lineage>
        <taxon>Eukaryota</taxon>
        <taxon>Viridiplantae</taxon>
        <taxon>Streptophyta</taxon>
        <taxon>Embryophyta</taxon>
        <taxon>Tracheophyta</taxon>
        <taxon>Spermatophyta</taxon>
        <taxon>Magnoliopsida</taxon>
        <taxon>eudicotyledons</taxon>
        <taxon>Gunneridae</taxon>
        <taxon>Pentapetalae</taxon>
        <taxon>rosids</taxon>
        <taxon>fabids</taxon>
        <taxon>Malpighiales</taxon>
        <taxon>Salicaceae</taxon>
        <taxon>Flacourtieae</taxon>
        <taxon>Dovyalis</taxon>
    </lineage>
</organism>